<dbReference type="Gene3D" id="1.10.340.70">
    <property type="match status" value="1"/>
</dbReference>
<name>A0A8X6QK15_NEPPI</name>
<dbReference type="EMBL" id="BMAW01082487">
    <property type="protein sequence ID" value="GFU29471.1"/>
    <property type="molecule type" value="Genomic_DNA"/>
</dbReference>
<proteinExistence type="predicted"/>
<dbReference type="EMBL" id="BMAW01046425">
    <property type="protein sequence ID" value="GFS55288.1"/>
    <property type="molecule type" value="Genomic_DNA"/>
</dbReference>
<evidence type="ECO:0000313" key="3">
    <source>
        <dbReference type="EMBL" id="GFU29471.1"/>
    </source>
</evidence>
<gene>
    <name evidence="3" type="ORF">NPIL_222281</name>
    <name evidence="2" type="ORF">NPIL_467861</name>
</gene>
<dbReference type="Proteomes" id="UP000887013">
    <property type="component" value="Unassembled WGS sequence"/>
</dbReference>
<feature type="domain" description="Integrase zinc-binding" evidence="1">
    <location>
        <begin position="84"/>
        <end position="125"/>
    </location>
</feature>
<dbReference type="Pfam" id="PF17921">
    <property type="entry name" value="Integrase_H2C2"/>
    <property type="match status" value="1"/>
</dbReference>
<evidence type="ECO:0000313" key="4">
    <source>
        <dbReference type="Proteomes" id="UP000887013"/>
    </source>
</evidence>
<reference evidence="3" key="1">
    <citation type="submission" date="2020-08" db="EMBL/GenBank/DDBJ databases">
        <title>Multicomponent nature underlies the extraordinary mechanical properties of spider dragline silk.</title>
        <authorList>
            <person name="Kono N."/>
            <person name="Nakamura H."/>
            <person name="Mori M."/>
            <person name="Yoshida Y."/>
            <person name="Ohtoshi R."/>
            <person name="Malay A.D."/>
            <person name="Moran D.A.P."/>
            <person name="Tomita M."/>
            <person name="Numata K."/>
            <person name="Arakawa K."/>
        </authorList>
    </citation>
    <scope>NUCLEOTIDE SEQUENCE</scope>
</reference>
<protein>
    <recommendedName>
        <fullName evidence="1">Integrase zinc-binding domain-containing protein</fullName>
    </recommendedName>
</protein>
<dbReference type="InterPro" id="IPR041588">
    <property type="entry name" value="Integrase_H2C2"/>
</dbReference>
<comment type="caution">
    <text evidence="3">The sequence shown here is derived from an EMBL/GenBank/DDBJ whole genome shotgun (WGS) entry which is preliminary data.</text>
</comment>
<organism evidence="3 4">
    <name type="scientific">Nephila pilipes</name>
    <name type="common">Giant wood spider</name>
    <name type="synonym">Nephila maculata</name>
    <dbReference type="NCBI Taxonomy" id="299642"/>
    <lineage>
        <taxon>Eukaryota</taxon>
        <taxon>Metazoa</taxon>
        <taxon>Ecdysozoa</taxon>
        <taxon>Arthropoda</taxon>
        <taxon>Chelicerata</taxon>
        <taxon>Arachnida</taxon>
        <taxon>Araneae</taxon>
        <taxon>Araneomorphae</taxon>
        <taxon>Entelegynae</taxon>
        <taxon>Araneoidea</taxon>
        <taxon>Nephilidae</taxon>
        <taxon>Nephila</taxon>
    </lineage>
</organism>
<sequence length="156" mass="18395">MGKQNVISDHFSRFPTSPVCLTVTGSRKSKICLKQMRGDFCQYNFHLLKEEKPNKIVTITRNYNIYINTLVRLQNNESKSVVMIPKAMREQSMVAWHDNVGHIDAKNTFFFNLKQRYWWPRMRKDQCSKLSPPYCKCLWLIVTIADSNHTFRNCVS</sequence>
<accession>A0A8X6QK15</accession>
<evidence type="ECO:0000259" key="1">
    <source>
        <dbReference type="Pfam" id="PF17921"/>
    </source>
</evidence>
<dbReference type="AlphaFoldDB" id="A0A8X6QK15"/>
<keyword evidence="4" id="KW-1185">Reference proteome</keyword>
<evidence type="ECO:0000313" key="2">
    <source>
        <dbReference type="EMBL" id="GFS55288.1"/>
    </source>
</evidence>